<evidence type="ECO:0000313" key="4">
    <source>
        <dbReference type="EMBL" id="SEN55492.1"/>
    </source>
</evidence>
<dbReference type="Proteomes" id="UP000027980">
    <property type="component" value="Chromosome"/>
</dbReference>
<dbReference type="HOGENOM" id="CLU_113609_1_0_9"/>
<accession>A0A075LN40</accession>
<dbReference type="EMBL" id="FOCD01000002">
    <property type="protein sequence ID" value="SEN55492.1"/>
    <property type="molecule type" value="Genomic_DNA"/>
</dbReference>
<dbReference type="RefSeq" id="WP_038562916.1">
    <property type="nucleotide sequence ID" value="NZ_CP008876.1"/>
</dbReference>
<organism evidence="3 5">
    <name type="scientific">Terribacillus saccharophilus</name>
    <dbReference type="NCBI Taxonomy" id="361277"/>
    <lineage>
        <taxon>Bacteria</taxon>
        <taxon>Bacillati</taxon>
        <taxon>Bacillota</taxon>
        <taxon>Bacilli</taxon>
        <taxon>Bacillales</taxon>
        <taxon>Bacillaceae</taxon>
        <taxon>Terribacillus</taxon>
    </lineage>
</organism>
<dbReference type="EMBL" id="CP008876">
    <property type="protein sequence ID" value="AIF67407.1"/>
    <property type="molecule type" value="Genomic_DNA"/>
</dbReference>
<dbReference type="GO" id="GO:0030435">
    <property type="term" value="P:sporulation resulting in formation of a cellular spore"/>
    <property type="evidence" value="ECO:0007669"/>
    <property type="project" value="InterPro"/>
</dbReference>
<feature type="compositionally biased region" description="Basic and acidic residues" evidence="1">
    <location>
        <begin position="1"/>
        <end position="11"/>
    </location>
</feature>
<reference evidence="4 6" key="2">
    <citation type="submission" date="2016-10" db="EMBL/GenBank/DDBJ databases">
        <authorList>
            <person name="Varghese N."/>
            <person name="Submissions S."/>
        </authorList>
    </citation>
    <scope>NUCLEOTIDE SEQUENCE [LARGE SCALE GENOMIC DNA]</scope>
    <source>
        <strain evidence="4 6">DSM 21619</strain>
    </source>
</reference>
<dbReference type="GeneID" id="34219928"/>
<evidence type="ECO:0000313" key="6">
    <source>
        <dbReference type="Proteomes" id="UP000199735"/>
    </source>
</evidence>
<evidence type="ECO:0000259" key="2">
    <source>
        <dbReference type="Pfam" id="PF07552"/>
    </source>
</evidence>
<keyword evidence="3" id="KW-0946">Virion</keyword>
<keyword evidence="3" id="KW-0167">Capsid protein</keyword>
<feature type="domain" description="Spore coat protein X/V" evidence="2">
    <location>
        <begin position="91"/>
        <end position="148"/>
    </location>
</feature>
<dbReference type="Proteomes" id="UP000199735">
    <property type="component" value="Unassembled WGS sequence"/>
</dbReference>
<evidence type="ECO:0000313" key="5">
    <source>
        <dbReference type="Proteomes" id="UP000027980"/>
    </source>
</evidence>
<evidence type="ECO:0000313" key="3">
    <source>
        <dbReference type="EMBL" id="AIF67407.1"/>
    </source>
</evidence>
<feature type="domain" description="Spore coat protein X/V" evidence="2">
    <location>
        <begin position="30"/>
        <end position="84"/>
    </location>
</feature>
<dbReference type="OrthoDB" id="2885764at2"/>
<accession>A0AAX2EHB4</accession>
<sequence>MSDVWRPDRNQKWSALDPRTAASFSDPDLNQEARQKSVTEQFSKESIYVVDSVDVEVSTTDTQAALTIQAALQAAIAVILNISIADSSRADQIAQELFQKATIKQKNVQKTVVKNSRNVRVTTTDTDIAVNVQLLVQLLVALLVRVDIL</sequence>
<dbReference type="GO" id="GO:0031160">
    <property type="term" value="C:spore wall"/>
    <property type="evidence" value="ECO:0007669"/>
    <property type="project" value="InterPro"/>
</dbReference>
<reference evidence="3 5" key="1">
    <citation type="submission" date="2014-07" db="EMBL/GenBank/DDBJ databases">
        <title>Complete genome sequence of a moderately halophilic bacterium Terribacillus aidingensis MP602, isolated from Cryptomeria fortunei in Tianmu mountain in China.</title>
        <authorList>
            <person name="Wang Y."/>
            <person name="Lu P."/>
            <person name="Zhang L."/>
        </authorList>
    </citation>
    <scope>NUCLEOTIDE SEQUENCE [LARGE SCALE GENOMIC DNA]</scope>
    <source>
        <strain evidence="3 5">MP602</strain>
    </source>
</reference>
<gene>
    <name evidence="3" type="ORF">GZ22_12670</name>
    <name evidence="4" type="ORF">SAMN04489762_2515</name>
</gene>
<dbReference type="AlphaFoldDB" id="A0A075LN40"/>
<protein>
    <submittedName>
        <fullName evidence="3 4">Spore coat protein</fullName>
    </submittedName>
</protein>
<dbReference type="Pfam" id="PF07552">
    <property type="entry name" value="Coat_X"/>
    <property type="match status" value="2"/>
</dbReference>
<proteinExistence type="predicted"/>
<dbReference type="KEGG" id="tap:GZ22_12670"/>
<name>A0A075LN40_9BACI</name>
<evidence type="ECO:0000256" key="1">
    <source>
        <dbReference type="SAM" id="MobiDB-lite"/>
    </source>
</evidence>
<feature type="region of interest" description="Disordered" evidence="1">
    <location>
        <begin position="1"/>
        <end position="31"/>
    </location>
</feature>
<dbReference type="InterPro" id="IPR011428">
    <property type="entry name" value="Spore_coat_X/V"/>
</dbReference>